<reference evidence="1 2" key="1">
    <citation type="submission" date="2018-04" db="EMBL/GenBank/DDBJ databases">
        <title>Camelliibacillus theae gen. nov., sp. nov., isolated from Pu'er tea.</title>
        <authorList>
            <person name="Niu L."/>
        </authorList>
    </citation>
    <scope>NUCLEOTIDE SEQUENCE [LARGE SCALE GENOMIC DNA]</scope>
    <source>
        <strain evidence="1 2">T8</strain>
    </source>
</reference>
<dbReference type="AlphaFoldDB" id="A0A2U1K117"/>
<dbReference type="SUPFAM" id="SSF53474">
    <property type="entry name" value="alpha/beta-Hydrolases"/>
    <property type="match status" value="1"/>
</dbReference>
<dbReference type="EMBL" id="QCZG01000017">
    <property type="protein sequence ID" value="PWA11210.1"/>
    <property type="molecule type" value="Genomic_DNA"/>
</dbReference>
<evidence type="ECO:0000313" key="2">
    <source>
        <dbReference type="Proteomes" id="UP000245998"/>
    </source>
</evidence>
<dbReference type="Proteomes" id="UP000245998">
    <property type="component" value="Unassembled WGS sequence"/>
</dbReference>
<keyword evidence="2" id="KW-1185">Reference proteome</keyword>
<evidence type="ECO:0008006" key="3">
    <source>
        <dbReference type="Google" id="ProtNLM"/>
    </source>
</evidence>
<name>A0A2U1K117_9BACI</name>
<gene>
    <name evidence="1" type="ORF">DCC39_09560</name>
</gene>
<dbReference type="InterPro" id="IPR029058">
    <property type="entry name" value="AB_hydrolase_fold"/>
</dbReference>
<accession>A0A2U1K117</accession>
<protein>
    <recommendedName>
        <fullName evidence="3">Alpha/beta hydrolase</fullName>
    </recommendedName>
</protein>
<dbReference type="Gene3D" id="3.40.50.1820">
    <property type="entry name" value="alpha/beta hydrolase"/>
    <property type="match status" value="1"/>
</dbReference>
<sequence>MIFHSKLKEGTYDDFLTSMKQVHKLRKHFGDMPITVLSAGQKGLNTEESYRMWIALHEDLLELSTNCTHVILENSGHNIETEAPGAVVDAIEKMIHAVK</sequence>
<proteinExistence type="predicted"/>
<organism evidence="1 2">
    <name type="scientific">Pueribacillus theae</name>
    <dbReference type="NCBI Taxonomy" id="2171751"/>
    <lineage>
        <taxon>Bacteria</taxon>
        <taxon>Bacillati</taxon>
        <taxon>Bacillota</taxon>
        <taxon>Bacilli</taxon>
        <taxon>Bacillales</taxon>
        <taxon>Bacillaceae</taxon>
        <taxon>Pueribacillus</taxon>
    </lineage>
</organism>
<evidence type="ECO:0000313" key="1">
    <source>
        <dbReference type="EMBL" id="PWA11210.1"/>
    </source>
</evidence>
<comment type="caution">
    <text evidence="1">The sequence shown here is derived from an EMBL/GenBank/DDBJ whole genome shotgun (WGS) entry which is preliminary data.</text>
</comment>